<feature type="chain" id="PRO_5042233989" evidence="1">
    <location>
        <begin position="25"/>
        <end position="302"/>
    </location>
</feature>
<keyword evidence="3" id="KW-1185">Reference proteome</keyword>
<keyword evidence="1" id="KW-0732">Signal</keyword>
<dbReference type="Proteomes" id="UP001218218">
    <property type="component" value="Unassembled WGS sequence"/>
</dbReference>
<sequence>MPKSRMRPMWLLHNIPIVTNTVCATFGAGETTLVLGAGPTAWGTCLPQEHSPPRGIDDHVHQAPKFTKPIEGVQSNSSQLLQQATSLLLTARRRLPLFFHRGGTPSSLLLRSSGFNHAALPVARGGGVAAALFLPAGAIVDRDATRHAGRTGETLDLDTTLLVLCDVWAMCLIRGSLNLSYDCMTSFETNERLIHLCTENPGLWNDLQTKSTRDYRPGDHDEVVEDLELYDDEEMGEDDSEIPAREVVHHIATKKTAINPVEIVGEPKMEGSGKRTCRANAKYADFWRHANNKDEDLEVPGL</sequence>
<feature type="signal peptide" evidence="1">
    <location>
        <begin position="1"/>
        <end position="24"/>
    </location>
</feature>
<reference evidence="2" key="1">
    <citation type="submission" date="2023-03" db="EMBL/GenBank/DDBJ databases">
        <title>Massive genome expansion in bonnet fungi (Mycena s.s.) driven by repeated elements and novel gene families across ecological guilds.</title>
        <authorList>
            <consortium name="Lawrence Berkeley National Laboratory"/>
            <person name="Harder C.B."/>
            <person name="Miyauchi S."/>
            <person name="Viragh M."/>
            <person name="Kuo A."/>
            <person name="Thoen E."/>
            <person name="Andreopoulos B."/>
            <person name="Lu D."/>
            <person name="Skrede I."/>
            <person name="Drula E."/>
            <person name="Henrissat B."/>
            <person name="Morin E."/>
            <person name="Kohler A."/>
            <person name="Barry K."/>
            <person name="LaButti K."/>
            <person name="Morin E."/>
            <person name="Salamov A."/>
            <person name="Lipzen A."/>
            <person name="Mereny Z."/>
            <person name="Hegedus B."/>
            <person name="Baldrian P."/>
            <person name="Stursova M."/>
            <person name="Weitz H."/>
            <person name="Taylor A."/>
            <person name="Grigoriev I.V."/>
            <person name="Nagy L.G."/>
            <person name="Martin F."/>
            <person name="Kauserud H."/>
        </authorList>
    </citation>
    <scope>NUCLEOTIDE SEQUENCE</scope>
    <source>
        <strain evidence="2">CBHHK002</strain>
    </source>
</reference>
<evidence type="ECO:0000313" key="2">
    <source>
        <dbReference type="EMBL" id="KAJ7337690.1"/>
    </source>
</evidence>
<dbReference type="EMBL" id="JARIHO010000029">
    <property type="protein sequence ID" value="KAJ7337690.1"/>
    <property type="molecule type" value="Genomic_DNA"/>
</dbReference>
<gene>
    <name evidence="2" type="ORF">DFH08DRAFT_1015038</name>
</gene>
<accession>A0AAD6ZTF5</accession>
<protein>
    <submittedName>
        <fullName evidence="2">Uncharacterized protein</fullName>
    </submittedName>
</protein>
<proteinExistence type="predicted"/>
<evidence type="ECO:0000256" key="1">
    <source>
        <dbReference type="SAM" id="SignalP"/>
    </source>
</evidence>
<comment type="caution">
    <text evidence="2">The sequence shown here is derived from an EMBL/GenBank/DDBJ whole genome shotgun (WGS) entry which is preliminary data.</text>
</comment>
<organism evidence="2 3">
    <name type="scientific">Mycena albidolilacea</name>
    <dbReference type="NCBI Taxonomy" id="1033008"/>
    <lineage>
        <taxon>Eukaryota</taxon>
        <taxon>Fungi</taxon>
        <taxon>Dikarya</taxon>
        <taxon>Basidiomycota</taxon>
        <taxon>Agaricomycotina</taxon>
        <taxon>Agaricomycetes</taxon>
        <taxon>Agaricomycetidae</taxon>
        <taxon>Agaricales</taxon>
        <taxon>Marasmiineae</taxon>
        <taxon>Mycenaceae</taxon>
        <taxon>Mycena</taxon>
    </lineage>
</organism>
<evidence type="ECO:0000313" key="3">
    <source>
        <dbReference type="Proteomes" id="UP001218218"/>
    </source>
</evidence>
<dbReference type="AlphaFoldDB" id="A0AAD6ZTF5"/>
<name>A0AAD6ZTF5_9AGAR</name>